<evidence type="ECO:0000259" key="7">
    <source>
        <dbReference type="SMART" id="SM00905"/>
    </source>
</evidence>
<proteinExistence type="inferred from homology"/>
<evidence type="ECO:0000256" key="2">
    <source>
        <dbReference type="ARBA" id="ARBA00005013"/>
    </source>
</evidence>
<sequence length="137" mass="14905">MTQADYARHDRITLTGITAKGYHGVLDFEKRDGQPFVVDATLYSDFSAAAATDDLTKTTNYALVVDLIHRHVTNGSLDLIETLAVNIAEGILAMFELVEAVEITVSKPQAPIELPFGNVAVSVFRERAAERVVDGGR</sequence>
<dbReference type="PANTHER" id="PTHR42844">
    <property type="entry name" value="DIHYDRONEOPTERIN ALDOLASE 1-RELATED"/>
    <property type="match status" value="1"/>
</dbReference>
<dbReference type="NCBIfam" id="TIGR00525">
    <property type="entry name" value="folB"/>
    <property type="match status" value="1"/>
</dbReference>
<dbReference type="PANTHER" id="PTHR42844:SF1">
    <property type="entry name" value="DIHYDRONEOPTERIN ALDOLASE 1-RELATED"/>
    <property type="match status" value="1"/>
</dbReference>
<dbReference type="AlphaFoldDB" id="A0A930KZU9"/>
<evidence type="ECO:0000256" key="4">
    <source>
        <dbReference type="ARBA" id="ARBA00022909"/>
    </source>
</evidence>
<gene>
    <name evidence="8" type="primary">folB</name>
    <name evidence="8" type="ORF">HXO61_03570</name>
</gene>
<comment type="catalytic activity">
    <reaction evidence="1 6">
        <text>7,8-dihydroneopterin = 6-hydroxymethyl-7,8-dihydropterin + glycolaldehyde</text>
        <dbReference type="Rhea" id="RHEA:10540"/>
        <dbReference type="ChEBI" id="CHEBI:17001"/>
        <dbReference type="ChEBI" id="CHEBI:17071"/>
        <dbReference type="ChEBI" id="CHEBI:44841"/>
        <dbReference type="EC" id="4.1.2.25"/>
    </reaction>
</comment>
<dbReference type="GO" id="GO:0005737">
    <property type="term" value="C:cytoplasm"/>
    <property type="evidence" value="ECO:0007669"/>
    <property type="project" value="TreeGrafter"/>
</dbReference>
<comment type="similarity">
    <text evidence="3 6">Belongs to the DHNA family.</text>
</comment>
<evidence type="ECO:0000256" key="6">
    <source>
        <dbReference type="RuleBase" id="RU362079"/>
    </source>
</evidence>
<dbReference type="SUPFAM" id="SSF55620">
    <property type="entry name" value="Tetrahydrobiopterin biosynthesis enzymes-like"/>
    <property type="match status" value="1"/>
</dbReference>
<dbReference type="RefSeq" id="WP_296546656.1">
    <property type="nucleotide sequence ID" value="NZ_JABZXO010000006.1"/>
</dbReference>
<accession>A0A930KZU9</accession>
<dbReference type="GO" id="GO:0046654">
    <property type="term" value="P:tetrahydrofolate biosynthetic process"/>
    <property type="evidence" value="ECO:0007669"/>
    <property type="project" value="UniProtKB-UniRule"/>
</dbReference>
<dbReference type="InterPro" id="IPR006157">
    <property type="entry name" value="FolB_dom"/>
</dbReference>
<evidence type="ECO:0000256" key="5">
    <source>
        <dbReference type="ARBA" id="ARBA00023239"/>
    </source>
</evidence>
<reference evidence="8" key="1">
    <citation type="submission" date="2020-04" db="EMBL/GenBank/DDBJ databases">
        <title>Deep metagenomics examines the oral microbiome during advanced dental caries in children, revealing novel taxa and co-occurrences with host molecules.</title>
        <authorList>
            <person name="Baker J.L."/>
            <person name="Morton J.T."/>
            <person name="Dinis M."/>
            <person name="Alvarez R."/>
            <person name="Tran N.C."/>
            <person name="Knight R."/>
            <person name="Edlund A."/>
        </authorList>
    </citation>
    <scope>NUCLEOTIDE SEQUENCE</scope>
    <source>
        <strain evidence="8">JCVI_39_bin.18</strain>
    </source>
</reference>
<dbReference type="Pfam" id="PF02152">
    <property type="entry name" value="FolB"/>
    <property type="match status" value="1"/>
</dbReference>
<dbReference type="NCBIfam" id="TIGR00526">
    <property type="entry name" value="folB_dom"/>
    <property type="match status" value="1"/>
</dbReference>
<evidence type="ECO:0000256" key="3">
    <source>
        <dbReference type="ARBA" id="ARBA00005708"/>
    </source>
</evidence>
<keyword evidence="5 6" id="KW-0456">Lyase</keyword>
<dbReference type="Gene3D" id="3.30.1130.10">
    <property type="match status" value="1"/>
</dbReference>
<dbReference type="SMART" id="SM00905">
    <property type="entry name" value="FolB"/>
    <property type="match status" value="1"/>
</dbReference>
<evidence type="ECO:0000313" key="9">
    <source>
        <dbReference type="Proteomes" id="UP000770330"/>
    </source>
</evidence>
<keyword evidence="4 6" id="KW-0289">Folate biosynthesis</keyword>
<dbReference type="EMBL" id="JABZXO010000006">
    <property type="protein sequence ID" value="MBF1656997.1"/>
    <property type="molecule type" value="Genomic_DNA"/>
</dbReference>
<comment type="function">
    <text evidence="6">Catalyzes the conversion of 7,8-dihydroneopterin to 6-hydroxymethyl-7,8-dihydropterin.</text>
</comment>
<dbReference type="InterPro" id="IPR043133">
    <property type="entry name" value="GTP-CH-I_C/QueF"/>
</dbReference>
<dbReference type="GO" id="GO:0004150">
    <property type="term" value="F:dihydroneopterin aldolase activity"/>
    <property type="evidence" value="ECO:0007669"/>
    <property type="project" value="UniProtKB-UniRule"/>
</dbReference>
<dbReference type="EC" id="4.1.2.25" evidence="6"/>
<dbReference type="InterPro" id="IPR006156">
    <property type="entry name" value="Dihydroneopterin_aldolase"/>
</dbReference>
<evidence type="ECO:0000313" key="8">
    <source>
        <dbReference type="EMBL" id="MBF1656997.1"/>
    </source>
</evidence>
<protein>
    <recommendedName>
        <fullName evidence="6">7,8-dihydroneopterin aldolase</fullName>
        <ecNumber evidence="6">4.1.2.25</ecNumber>
    </recommendedName>
</protein>
<comment type="pathway">
    <text evidence="2 6">Cofactor biosynthesis; tetrahydrofolate biosynthesis; 2-amino-4-hydroxy-6-hydroxymethyl-7,8-dihydropteridine diphosphate from 7,8-dihydroneopterin triphosphate: step 3/4.</text>
</comment>
<dbReference type="GO" id="GO:0046656">
    <property type="term" value="P:folic acid biosynthetic process"/>
    <property type="evidence" value="ECO:0007669"/>
    <property type="project" value="UniProtKB-UniRule"/>
</dbReference>
<dbReference type="CDD" id="cd00534">
    <property type="entry name" value="DHNA_DHNTPE"/>
    <property type="match status" value="1"/>
</dbReference>
<evidence type="ECO:0000256" key="1">
    <source>
        <dbReference type="ARBA" id="ARBA00001353"/>
    </source>
</evidence>
<comment type="caution">
    <text evidence="8">The sequence shown here is derived from an EMBL/GenBank/DDBJ whole genome shotgun (WGS) entry which is preliminary data.</text>
</comment>
<organism evidence="8 9">
    <name type="scientific">Rothia mucilaginosa</name>
    <dbReference type="NCBI Taxonomy" id="43675"/>
    <lineage>
        <taxon>Bacteria</taxon>
        <taxon>Bacillati</taxon>
        <taxon>Actinomycetota</taxon>
        <taxon>Actinomycetes</taxon>
        <taxon>Micrococcales</taxon>
        <taxon>Micrococcaceae</taxon>
        <taxon>Rothia</taxon>
    </lineage>
</organism>
<name>A0A930KZU9_9MICC</name>
<dbReference type="Proteomes" id="UP000770330">
    <property type="component" value="Unassembled WGS sequence"/>
</dbReference>
<feature type="domain" description="Dihydroneopterin aldolase/epimerase" evidence="7">
    <location>
        <begin position="12"/>
        <end position="125"/>
    </location>
</feature>